<reference evidence="5 6" key="1">
    <citation type="journal article" date="2008" name="Environ. Microbiol.">
        <title>The genome of Erwinia tasmaniensis strain Et1/99, a non-pathogenic bacterium in the genus Erwinia.</title>
        <authorList>
            <person name="Kube M."/>
            <person name="Migdoll A.M."/>
            <person name="Mueller I."/>
            <person name="Kuhl H."/>
            <person name="Beck A."/>
            <person name="Reinhardt R."/>
            <person name="Geider K."/>
        </authorList>
    </citation>
    <scope>NUCLEOTIDE SEQUENCE [LARGE SCALE GENOMIC DNA]</scope>
    <source>
        <strain evidence="6">DSM 17950 / CFBP 7177 / CIP 109463 / NCPPB 4357 / Et1/99</strain>
    </source>
</reference>
<dbReference type="GO" id="GO:0003677">
    <property type="term" value="F:DNA binding"/>
    <property type="evidence" value="ECO:0007669"/>
    <property type="project" value="UniProtKB-KW"/>
</dbReference>
<keyword evidence="3" id="KW-0238">DNA-binding</keyword>
<proteinExistence type="inferred from homology"/>
<evidence type="ECO:0000313" key="5">
    <source>
        <dbReference type="EMBL" id="CAO96991.1"/>
    </source>
</evidence>
<gene>
    <name evidence="5" type="ordered locus">ETA_19450</name>
</gene>
<dbReference type="HOGENOM" id="CLU_3135474_0_0_6"/>
<dbReference type="Proteomes" id="UP000001726">
    <property type="component" value="Chromosome"/>
</dbReference>
<dbReference type="KEGG" id="eta:ETA_19450"/>
<protein>
    <submittedName>
        <fullName evidence="5">Uncharacterized protein</fullName>
    </submittedName>
</protein>
<evidence type="ECO:0000256" key="4">
    <source>
        <dbReference type="ARBA" id="ARBA00023163"/>
    </source>
</evidence>
<keyword evidence="4" id="KW-0804">Transcription</keyword>
<evidence type="ECO:0000313" key="6">
    <source>
        <dbReference type="Proteomes" id="UP000001726"/>
    </source>
</evidence>
<comment type="similarity">
    <text evidence="1">Belongs to the phage antitermination Q type 1 family.</text>
</comment>
<evidence type="ECO:0000256" key="2">
    <source>
        <dbReference type="ARBA" id="ARBA00023015"/>
    </source>
</evidence>
<dbReference type="InterPro" id="IPR010534">
    <property type="entry name" value="Phage_933W_GpQ"/>
</dbReference>
<keyword evidence="6" id="KW-1185">Reference proteome</keyword>
<dbReference type="GO" id="GO:0060567">
    <property type="term" value="P:negative regulation of termination of DNA-templated transcription"/>
    <property type="evidence" value="ECO:0007669"/>
    <property type="project" value="InterPro"/>
</dbReference>
<dbReference type="Pfam" id="PF06530">
    <property type="entry name" value="Phage_antitermQ"/>
    <property type="match status" value="1"/>
</dbReference>
<sequence>MVWINKRYFKARAVAQVDAARGIIRIKFKMAEGFIQGCLSMLDVRLDME</sequence>
<name>B2VDS9_ERWT9</name>
<accession>B2VDS9</accession>
<dbReference type="EMBL" id="CU468135">
    <property type="protein sequence ID" value="CAO96991.1"/>
    <property type="molecule type" value="Genomic_DNA"/>
</dbReference>
<dbReference type="AlphaFoldDB" id="B2VDS9"/>
<evidence type="ECO:0000256" key="1">
    <source>
        <dbReference type="ARBA" id="ARBA00010234"/>
    </source>
</evidence>
<organism evidence="5 6">
    <name type="scientific">Erwinia tasmaniensis (strain DSM 17950 / CFBP 7177 / CIP 109463 / NCPPB 4357 / Et1/99)</name>
    <dbReference type="NCBI Taxonomy" id="465817"/>
    <lineage>
        <taxon>Bacteria</taxon>
        <taxon>Pseudomonadati</taxon>
        <taxon>Pseudomonadota</taxon>
        <taxon>Gammaproteobacteria</taxon>
        <taxon>Enterobacterales</taxon>
        <taxon>Erwiniaceae</taxon>
        <taxon>Erwinia</taxon>
    </lineage>
</organism>
<keyword evidence="2" id="KW-0805">Transcription regulation</keyword>
<evidence type="ECO:0000256" key="3">
    <source>
        <dbReference type="ARBA" id="ARBA00023125"/>
    </source>
</evidence>